<gene>
    <name evidence="1" type="ORF">MENT_LOCUS8732</name>
</gene>
<reference evidence="1 2" key="1">
    <citation type="submission" date="2020-08" db="EMBL/GenBank/DDBJ databases">
        <authorList>
            <person name="Koutsovoulos G."/>
            <person name="Danchin GJ E."/>
        </authorList>
    </citation>
    <scope>NUCLEOTIDE SEQUENCE [LARGE SCALE GENOMIC DNA]</scope>
</reference>
<dbReference type="Proteomes" id="UP000580250">
    <property type="component" value="Unassembled WGS sequence"/>
</dbReference>
<evidence type="ECO:0000313" key="2">
    <source>
        <dbReference type="Proteomes" id="UP000580250"/>
    </source>
</evidence>
<organism evidence="1 2">
    <name type="scientific">Meloidogyne enterolobii</name>
    <name type="common">Root-knot nematode worm</name>
    <name type="synonym">Meloidogyne mayaguensis</name>
    <dbReference type="NCBI Taxonomy" id="390850"/>
    <lineage>
        <taxon>Eukaryota</taxon>
        <taxon>Metazoa</taxon>
        <taxon>Ecdysozoa</taxon>
        <taxon>Nematoda</taxon>
        <taxon>Chromadorea</taxon>
        <taxon>Rhabditida</taxon>
        <taxon>Tylenchina</taxon>
        <taxon>Tylenchomorpha</taxon>
        <taxon>Tylenchoidea</taxon>
        <taxon>Meloidogynidae</taxon>
        <taxon>Meloidogyninae</taxon>
        <taxon>Meloidogyne</taxon>
    </lineage>
</organism>
<protein>
    <submittedName>
        <fullName evidence="1">Uncharacterized protein</fullName>
    </submittedName>
</protein>
<dbReference type="OrthoDB" id="5889356at2759"/>
<accession>A0A6V7U7F5</accession>
<dbReference type="EMBL" id="CAJEWN010000038">
    <property type="protein sequence ID" value="CAD2146785.1"/>
    <property type="molecule type" value="Genomic_DNA"/>
</dbReference>
<name>A0A6V7U7F5_MELEN</name>
<proteinExistence type="predicted"/>
<dbReference type="AlphaFoldDB" id="A0A6V7U7F5"/>
<sequence length="135" mass="16901">MYGHICRSRSTATLTPESLTNEPLPKLCKSQSSLNIAQRYSDINSPTRWWPKNKPYYWPLTSNLCSIVSNYFYYPLFRSYWPSYRSYLLETNWYNRKFDRYQFLPSDPYYNYWPLRSSYYYWYHYPYFKRWYGNF</sequence>
<comment type="caution">
    <text evidence="1">The sequence shown here is derived from an EMBL/GenBank/DDBJ whole genome shotgun (WGS) entry which is preliminary data.</text>
</comment>
<evidence type="ECO:0000313" key="1">
    <source>
        <dbReference type="EMBL" id="CAD2146785.1"/>
    </source>
</evidence>